<reference evidence="1 2" key="4">
    <citation type="journal article" date="2020" name="PLoS ONE">
        <title>Taxonomic classification of strain PO100/5 shows a broader geographic distribution and genetic markers of the recently described Corynebacterium silvaticum.</title>
        <authorList>
            <person name="Viana M.V.C."/>
            <person name="Profeta R."/>
            <person name="da Silva A.L."/>
            <person name="Hurtado R."/>
            <person name="Cerqueira J.C."/>
            <person name="Ribeiro B.F.S."/>
            <person name="Almeida M.O."/>
            <person name="Morais-Rodrigues F."/>
            <person name="Soares S.C."/>
            <person name="Oliveira M."/>
            <person name="Tavares L."/>
            <person name="Figueiredo H."/>
            <person name="Wattam A.R."/>
            <person name="Barh D."/>
            <person name="Ghosh P."/>
            <person name="Silva A."/>
            <person name="Azevedo V."/>
        </authorList>
    </citation>
    <scope>NUCLEOTIDE SEQUENCE [LARGE SCALE GENOMIC DNA]</scope>
    <source>
        <strain evidence="1 2">PO100/5</strain>
    </source>
</reference>
<dbReference type="RefSeq" id="WP_087453382.1">
    <property type="nucleotide sequence ID" value="NZ_CP021417.2"/>
</dbReference>
<proteinExistence type="predicted"/>
<accession>A0A7Y4P8S3</accession>
<evidence type="ECO:0000313" key="1">
    <source>
        <dbReference type="EMBL" id="ARU45505.1"/>
    </source>
</evidence>
<evidence type="ECO:0000313" key="2">
    <source>
        <dbReference type="Proteomes" id="UP000195652"/>
    </source>
</evidence>
<name>A0A7Y4P8S3_9CORY</name>
<protein>
    <recommendedName>
        <fullName evidence="3">Asp23/Gls24 family envelope stress response protein</fullName>
    </recommendedName>
</protein>
<dbReference type="AlphaFoldDB" id="A0A7Y4P8S3"/>
<keyword evidence="2" id="KW-1185">Reference proteome</keyword>
<evidence type="ECO:0008006" key="3">
    <source>
        <dbReference type="Google" id="ProtNLM"/>
    </source>
</evidence>
<gene>
    <name evidence="1" type="ORF">CBE74_02195</name>
</gene>
<dbReference type="Proteomes" id="UP000195652">
    <property type="component" value="Chromosome"/>
</dbReference>
<dbReference type="OrthoDB" id="4410938at2"/>
<sequence length="153" mass="16388">MTAPPVIITDRALTKLAKAAVHSVPGTVRVPRRAGRSLPRIDVRRDDLHSIPTVEAFVAVTWPSPVTAVAENVAAAISEWFSSYAGIQGVPVNVVVTALNHGARLDVAPEPQPPRVTHPVAPEPQSLVPIVTAPQRALKPITIHRIESRRSHG</sequence>
<dbReference type="KEGG" id="csil:CBE74_02195"/>
<reference evidence="1 2" key="1">
    <citation type="journal article" date="2014" name="BMC Vet. Res.">
        <title>First report of Corynebacterium pseudotuberculosis from caseous lymphadenitis lesions in Black Alentejano pig (Sus scrofa domesticus).</title>
        <authorList>
            <person name="Oliveira M."/>
            <person name="Barroco C."/>
            <person name="Mottola C."/>
            <person name="Santos R."/>
            <person name="Lemsaddek A."/>
            <person name="Tavares L."/>
            <person name="Semedo-Lemsaddek T."/>
        </authorList>
    </citation>
    <scope>NUCLEOTIDE SEQUENCE [LARGE SCALE GENOMIC DNA]</scope>
    <source>
        <strain evidence="1 2">PO100/5</strain>
    </source>
</reference>
<reference evidence="1 2" key="3">
    <citation type="journal article" date="2020" name="Int. J. Syst. Evol. Microbiol.">
        <title>Corynebacterium silvaticum sp. nov., a unique group of NTTB corynebacteria in wild boar and roe deer.</title>
        <authorList>
            <person name="Dangel A."/>
            <person name="Berger A."/>
            <person name="Rau J."/>
            <person name="Eisenberg T."/>
            <person name="Kampfer P."/>
            <person name="Margos G."/>
            <person name="Contzen M."/>
            <person name="Busse H.J."/>
            <person name="Konrad R."/>
            <person name="Peters M."/>
            <person name="Sting R."/>
            <person name="Sing A."/>
        </authorList>
    </citation>
    <scope>NUCLEOTIDE SEQUENCE [LARGE SCALE GENOMIC DNA]</scope>
    <source>
        <strain evidence="1 2">PO100/5</strain>
    </source>
</reference>
<dbReference type="GeneID" id="75007095"/>
<reference evidence="1 2" key="2">
    <citation type="journal article" date="2020" name="Antonie Van Leeuwenhoek">
        <title>Phylogenomic characterisation of a novel corynebacterial species pathogenic to animals.</title>
        <authorList>
            <person name="Moller J."/>
            <person name="Musella L."/>
            <person name="Melnikov V."/>
            <person name="Geissdorfer W."/>
            <person name="Burkovski A."/>
            <person name="Sangal V."/>
        </authorList>
    </citation>
    <scope>NUCLEOTIDE SEQUENCE [LARGE SCALE GENOMIC DNA]</scope>
    <source>
        <strain evidence="1 2">PO100/5</strain>
    </source>
</reference>
<dbReference type="EMBL" id="CP021417">
    <property type="protein sequence ID" value="ARU45505.1"/>
    <property type="molecule type" value="Genomic_DNA"/>
</dbReference>
<organism evidence="1 2">
    <name type="scientific">Corynebacterium silvaticum</name>
    <dbReference type="NCBI Taxonomy" id="2320431"/>
    <lineage>
        <taxon>Bacteria</taxon>
        <taxon>Bacillati</taxon>
        <taxon>Actinomycetota</taxon>
        <taxon>Actinomycetes</taxon>
        <taxon>Mycobacteriales</taxon>
        <taxon>Corynebacteriaceae</taxon>
        <taxon>Corynebacterium</taxon>
    </lineage>
</organism>